<feature type="compositionally biased region" description="Low complexity" evidence="1">
    <location>
        <begin position="221"/>
        <end position="233"/>
    </location>
</feature>
<protein>
    <submittedName>
        <fullName evidence="2">Uncharacterized protein</fullName>
    </submittedName>
</protein>
<feature type="compositionally biased region" description="Pro residues" evidence="1">
    <location>
        <begin position="90"/>
        <end position="130"/>
    </location>
</feature>
<evidence type="ECO:0000313" key="2">
    <source>
        <dbReference type="EMBL" id="KAF4304016.1"/>
    </source>
</evidence>
<feature type="region of interest" description="Disordered" evidence="1">
    <location>
        <begin position="198"/>
        <end position="233"/>
    </location>
</feature>
<comment type="caution">
    <text evidence="2">The sequence shown here is derived from an EMBL/GenBank/DDBJ whole genome shotgun (WGS) entry which is preliminary data.</text>
</comment>
<dbReference type="Proteomes" id="UP000572817">
    <property type="component" value="Unassembled WGS sequence"/>
</dbReference>
<feature type="region of interest" description="Disordered" evidence="1">
    <location>
        <begin position="90"/>
        <end position="154"/>
    </location>
</feature>
<feature type="compositionally biased region" description="Acidic residues" evidence="1">
    <location>
        <begin position="201"/>
        <end position="220"/>
    </location>
</feature>
<dbReference type="EMBL" id="WWBZ02000051">
    <property type="protein sequence ID" value="KAF4304016.1"/>
    <property type="molecule type" value="Genomic_DNA"/>
</dbReference>
<sequence length="395" mass="42731">MLDCFSEAVAFLSAAIWMMLSGTALSSCIRPFVAHLVGFIFWGALNEKVLTPATADQDARDWECAWVCFFGILGHLLVYVVRRLAALPPSPPSQQTPGSWPPSPPSSPPSSPPPSPALVPLPESPPPSPLPSLEDLPPLPPSPNPYDTKESKTQRSVCETWNRLYEPTPAGELLDRIRPRHSSCWWSPPVVHRFASPSLEGESEEWDSDPWIDDDSDVEGSSDSASLGSAISGISSPRVGPSYPLTLGNHMVRPPTPPPAADPGPVAASASPSVFSFGSGSGPLFSFAAPAASAASPAPSAPPAVVRRPLRLWRNDPEFLLELLERVWRGRAARRRRAAAKLSAGPRHRSSVRLLPARARVVPLWSLRALPALEAIKLRKMSVVERLLWERGLLE</sequence>
<proteinExistence type="predicted"/>
<name>A0A8H4N2W2_9PEZI</name>
<feature type="region of interest" description="Disordered" evidence="1">
    <location>
        <begin position="245"/>
        <end position="269"/>
    </location>
</feature>
<organism evidence="2 3">
    <name type="scientific">Botryosphaeria dothidea</name>
    <dbReference type="NCBI Taxonomy" id="55169"/>
    <lineage>
        <taxon>Eukaryota</taxon>
        <taxon>Fungi</taxon>
        <taxon>Dikarya</taxon>
        <taxon>Ascomycota</taxon>
        <taxon>Pezizomycotina</taxon>
        <taxon>Dothideomycetes</taxon>
        <taxon>Dothideomycetes incertae sedis</taxon>
        <taxon>Botryosphaeriales</taxon>
        <taxon>Botryosphaeriaceae</taxon>
        <taxon>Botryosphaeria</taxon>
    </lineage>
</organism>
<reference evidence="2" key="1">
    <citation type="submission" date="2020-04" db="EMBL/GenBank/DDBJ databases">
        <title>Genome Assembly and Annotation of Botryosphaeria dothidea sdau 11-99, a Latent Pathogen of Apple Fruit Ring Rot in China.</title>
        <authorList>
            <person name="Yu C."/>
            <person name="Diao Y."/>
            <person name="Lu Q."/>
            <person name="Zhao J."/>
            <person name="Cui S."/>
            <person name="Peng C."/>
            <person name="He B."/>
            <person name="Liu H."/>
        </authorList>
    </citation>
    <scope>NUCLEOTIDE SEQUENCE [LARGE SCALE GENOMIC DNA]</scope>
    <source>
        <strain evidence="2">Sdau11-99</strain>
    </source>
</reference>
<accession>A0A8H4N2W2</accession>
<dbReference type="AlphaFoldDB" id="A0A8H4N2W2"/>
<evidence type="ECO:0000313" key="3">
    <source>
        <dbReference type="Proteomes" id="UP000572817"/>
    </source>
</evidence>
<keyword evidence="3" id="KW-1185">Reference proteome</keyword>
<evidence type="ECO:0000256" key="1">
    <source>
        <dbReference type="SAM" id="MobiDB-lite"/>
    </source>
</evidence>
<gene>
    <name evidence="2" type="ORF">GTA08_BOTSDO08345</name>
</gene>